<proteinExistence type="predicted"/>
<keyword evidence="3" id="KW-1185">Reference proteome</keyword>
<dbReference type="AlphaFoldDB" id="A0A8B6DKZ9"/>
<sequence length="446" mass="50131">MKKERLKNGQSKIQMEEKNAVTKKEQLVKRKNTEKGKHSKVIQDILIHGKVLKSDIDKYIEELKDEVDENLKTIFKSIDTDLSIVSKSMKYSNEKNTEVEDLIKSTDLANFFSDVRKMEKSMEVPVLKTQSSYNSIPMFVPGEITQSNVGVLQIEDSSEELSFSFDIIQEYQRELTGISNIIPCVDNSVWINSNFDNCLINALPSDKKLNVVSTFNMRVHGMAKTKSNNFLLSVQGKCRLQQLNITTGNITDTVYNVSPLVSTCIYITSGNKVIVGGNDDELGRRAVFVMNEKGDHETVYEHDKHNQPIFTYPLSITSTSNGNIHVVDRVPGTEGRVVVLTTDSDVINSYKGHPEINKVKTFKPNRIVTTPRDNVIMTDLDTCVIHILDSKGNLASWYNTKDIGILYPYCLAFTSSGQLYIGCTCGKSSKRTVKEAKIYEVTCSGF</sequence>
<evidence type="ECO:0000313" key="3">
    <source>
        <dbReference type="Proteomes" id="UP000596742"/>
    </source>
</evidence>
<feature type="compositionally biased region" description="Basic and acidic residues" evidence="1">
    <location>
        <begin position="14"/>
        <end position="35"/>
    </location>
</feature>
<comment type="caution">
    <text evidence="2">The sequence shown here is derived from an EMBL/GenBank/DDBJ whole genome shotgun (WGS) entry which is preliminary data.</text>
</comment>
<reference evidence="2" key="1">
    <citation type="submission" date="2018-11" db="EMBL/GenBank/DDBJ databases">
        <authorList>
            <person name="Alioto T."/>
            <person name="Alioto T."/>
        </authorList>
    </citation>
    <scope>NUCLEOTIDE SEQUENCE</scope>
</reference>
<evidence type="ECO:0000256" key="1">
    <source>
        <dbReference type="SAM" id="MobiDB-lite"/>
    </source>
</evidence>
<dbReference type="InterPro" id="IPR011042">
    <property type="entry name" value="6-blade_b-propeller_TolB-like"/>
</dbReference>
<dbReference type="SUPFAM" id="SSF63829">
    <property type="entry name" value="Calcium-dependent phosphotriesterase"/>
    <property type="match status" value="1"/>
</dbReference>
<dbReference type="OrthoDB" id="6057449at2759"/>
<organism evidence="2 3">
    <name type="scientific">Mytilus galloprovincialis</name>
    <name type="common">Mediterranean mussel</name>
    <dbReference type="NCBI Taxonomy" id="29158"/>
    <lineage>
        <taxon>Eukaryota</taxon>
        <taxon>Metazoa</taxon>
        <taxon>Spiralia</taxon>
        <taxon>Lophotrochozoa</taxon>
        <taxon>Mollusca</taxon>
        <taxon>Bivalvia</taxon>
        <taxon>Autobranchia</taxon>
        <taxon>Pteriomorphia</taxon>
        <taxon>Mytilida</taxon>
        <taxon>Mytiloidea</taxon>
        <taxon>Mytilidae</taxon>
        <taxon>Mytilinae</taxon>
        <taxon>Mytilus</taxon>
    </lineage>
</organism>
<name>A0A8B6DKZ9_MYTGA</name>
<evidence type="ECO:0000313" key="2">
    <source>
        <dbReference type="EMBL" id="VDI21276.1"/>
    </source>
</evidence>
<gene>
    <name evidence="2" type="ORF">MGAL_10B070363</name>
</gene>
<accession>A0A8B6DKZ9</accession>
<feature type="region of interest" description="Disordered" evidence="1">
    <location>
        <begin position="1"/>
        <end position="35"/>
    </location>
</feature>
<dbReference type="EMBL" id="UYJE01003666">
    <property type="protein sequence ID" value="VDI21276.1"/>
    <property type="molecule type" value="Genomic_DNA"/>
</dbReference>
<dbReference type="Proteomes" id="UP000596742">
    <property type="component" value="Unassembled WGS sequence"/>
</dbReference>
<dbReference type="Gene3D" id="2.120.10.30">
    <property type="entry name" value="TolB, C-terminal domain"/>
    <property type="match status" value="1"/>
</dbReference>
<protein>
    <submittedName>
        <fullName evidence="2">Uncharacterized protein</fullName>
    </submittedName>
</protein>